<dbReference type="PANTHER" id="PTHR36742">
    <property type="entry name" value="MYOSIN-G HEAVY CHAIN-LIKE PROTEIN"/>
    <property type="match status" value="1"/>
</dbReference>
<evidence type="ECO:0000256" key="2">
    <source>
        <dbReference type="SAM" id="Phobius"/>
    </source>
</evidence>
<keyword evidence="2" id="KW-0472">Membrane</keyword>
<dbReference type="EMBL" id="BDRX01000194">
    <property type="protein sequence ID" value="GBG00131.1"/>
    <property type="molecule type" value="Genomic_DNA"/>
</dbReference>
<feature type="region of interest" description="Disordered" evidence="1">
    <location>
        <begin position="80"/>
        <end position="106"/>
    </location>
</feature>
<keyword evidence="2" id="KW-0812">Transmembrane</keyword>
<dbReference type="Proteomes" id="UP000247498">
    <property type="component" value="Unassembled WGS sequence"/>
</dbReference>
<reference evidence="3 4" key="1">
    <citation type="journal article" date="2018" name="Sci. Rep.">
        <title>Raphidocelis subcapitata (=Pseudokirchneriella subcapitata) provides an insight into genome evolution and environmental adaptations in the Sphaeropleales.</title>
        <authorList>
            <person name="Suzuki S."/>
            <person name="Yamaguchi H."/>
            <person name="Nakajima N."/>
            <person name="Kawachi M."/>
        </authorList>
    </citation>
    <scope>NUCLEOTIDE SEQUENCE [LARGE SCALE GENOMIC DNA]</scope>
    <source>
        <strain evidence="3 4">NIES-35</strain>
    </source>
</reference>
<dbReference type="GO" id="GO:0009507">
    <property type="term" value="C:chloroplast"/>
    <property type="evidence" value="ECO:0007669"/>
    <property type="project" value="TreeGrafter"/>
</dbReference>
<keyword evidence="2" id="KW-1133">Transmembrane helix</keyword>
<gene>
    <name evidence="3" type="ORF">Rsub_12742</name>
</gene>
<dbReference type="OrthoDB" id="531455at2759"/>
<dbReference type="InParanoid" id="A0A2V0PPZ4"/>
<comment type="caution">
    <text evidence="3">The sequence shown here is derived from an EMBL/GenBank/DDBJ whole genome shotgun (WGS) entry which is preliminary data.</text>
</comment>
<dbReference type="PANTHER" id="PTHR36742:SF1">
    <property type="entry name" value="MYOSIN-G HEAVY CHAIN-LIKE PROTEIN"/>
    <property type="match status" value="1"/>
</dbReference>
<evidence type="ECO:0000313" key="3">
    <source>
        <dbReference type="EMBL" id="GBG00131.1"/>
    </source>
</evidence>
<name>A0A2V0PPZ4_9CHLO</name>
<evidence type="ECO:0008006" key="5">
    <source>
        <dbReference type="Google" id="ProtNLM"/>
    </source>
</evidence>
<keyword evidence="4" id="KW-1185">Reference proteome</keyword>
<protein>
    <recommendedName>
        <fullName evidence="5">PDZ domain-containing protein</fullName>
    </recommendedName>
</protein>
<feature type="compositionally biased region" description="Low complexity" evidence="1">
    <location>
        <begin position="80"/>
        <end position="102"/>
    </location>
</feature>
<dbReference type="AlphaFoldDB" id="A0A2V0PPZ4"/>
<evidence type="ECO:0000313" key="4">
    <source>
        <dbReference type="Proteomes" id="UP000247498"/>
    </source>
</evidence>
<feature type="transmembrane region" description="Helical" evidence="2">
    <location>
        <begin position="160"/>
        <end position="180"/>
    </location>
</feature>
<organism evidence="3 4">
    <name type="scientific">Raphidocelis subcapitata</name>
    <dbReference type="NCBI Taxonomy" id="307507"/>
    <lineage>
        <taxon>Eukaryota</taxon>
        <taxon>Viridiplantae</taxon>
        <taxon>Chlorophyta</taxon>
        <taxon>core chlorophytes</taxon>
        <taxon>Chlorophyceae</taxon>
        <taxon>CS clade</taxon>
        <taxon>Sphaeropleales</taxon>
        <taxon>Selenastraceae</taxon>
        <taxon>Raphidocelis</taxon>
    </lineage>
</organism>
<sequence length="198" mass="20991">MGQGQAIICVEVASGSEADEAGVRRGMRLTAISDPIRRNEVWRLQDRPSLKNIRELFKMRSADTIDLEFTEWNGPVPGAAQGGAMSMASAASSTDGSAAPSAVSSLDGDAGALPGESIGDRLQRQYAAAAVAGRSQTAVEKRQQRRREAMAISDARDDRPLLLGLFAMFALPPLVILGVAQATGYLDALYTNTLTGMH</sequence>
<evidence type="ECO:0000256" key="1">
    <source>
        <dbReference type="SAM" id="MobiDB-lite"/>
    </source>
</evidence>
<accession>A0A2V0PPZ4</accession>
<proteinExistence type="predicted"/>